<protein>
    <submittedName>
        <fullName evidence="5">Acyltransferase</fullName>
    </submittedName>
</protein>
<feature type="domain" description="Acyltransferase 3" evidence="4">
    <location>
        <begin position="12"/>
        <end position="343"/>
    </location>
</feature>
<accession>A0ABR9QGG1</accession>
<feature type="transmembrane region" description="Helical" evidence="3">
    <location>
        <begin position="16"/>
        <end position="39"/>
    </location>
</feature>
<dbReference type="RefSeq" id="WP_193535060.1">
    <property type="nucleotide sequence ID" value="NZ_JADCLJ010000011.1"/>
</dbReference>
<feature type="transmembrane region" description="Helical" evidence="3">
    <location>
        <begin position="90"/>
        <end position="112"/>
    </location>
</feature>
<dbReference type="InterPro" id="IPR050623">
    <property type="entry name" value="Glucan_succinyl_AcylTrfase"/>
</dbReference>
<keyword evidence="5" id="KW-0808">Transferase</keyword>
<reference evidence="5 6" key="1">
    <citation type="submission" date="2020-10" db="EMBL/GenBank/DDBJ databases">
        <title>Bacillus sp. HD4P25, an endophyte from a halophyte.</title>
        <authorList>
            <person name="Sun J.-Q."/>
        </authorList>
    </citation>
    <scope>NUCLEOTIDE SEQUENCE [LARGE SCALE GENOMIC DNA]</scope>
    <source>
        <strain evidence="5 6">YIM 93174</strain>
    </source>
</reference>
<evidence type="ECO:0000256" key="1">
    <source>
        <dbReference type="ARBA" id="ARBA00004370"/>
    </source>
</evidence>
<dbReference type="GO" id="GO:0016746">
    <property type="term" value="F:acyltransferase activity"/>
    <property type="evidence" value="ECO:0007669"/>
    <property type="project" value="UniProtKB-KW"/>
</dbReference>
<feature type="transmembrane region" description="Helical" evidence="3">
    <location>
        <begin position="327"/>
        <end position="349"/>
    </location>
</feature>
<feature type="transmembrane region" description="Helical" evidence="3">
    <location>
        <begin position="305"/>
        <end position="321"/>
    </location>
</feature>
<name>A0ABR9QGG1_9BACI</name>
<evidence type="ECO:0000313" key="5">
    <source>
        <dbReference type="EMBL" id="MBE4907586.1"/>
    </source>
</evidence>
<sequence length="380" mass="44242">MEKDFSSLTRQYDLDWIRVIATLAVFLYHCTMFVNPFPWHIKNNELDSDGILVFSLFVGAWIMPLFFVISGMSVSYALKSRTMSGYVKERFIKLGVPLAFGVLILTPHQIYIERITNGQYDGSFFSFLPHFFDGIYLDIGGSGNFAFFGLHLWYLLVLLVFSLLTLPLFQKVGIKQFKTHHFYILPIFLFLSNIIKTQGLGGWDLIFYLIVFMYGYYFLSSPLFKTALKATIKIHMFIAVVTTIVYIVWFMSGFPKPGTIESWIYFAVRTFSCWSLLLCVFYFADRYLSFSNKFLTYTSEASMPFYVLHQPVIVLIAYFLHDLSWPIYVKLLILAVVSFVIIMLSYHIIIRRFNSLRFLFGMKVQNKVKSDTTFSTFTSK</sequence>
<dbReference type="EMBL" id="JADCLJ010000011">
    <property type="protein sequence ID" value="MBE4907586.1"/>
    <property type="molecule type" value="Genomic_DNA"/>
</dbReference>
<proteinExistence type="inferred from homology"/>
<feature type="transmembrane region" description="Helical" evidence="3">
    <location>
        <begin position="205"/>
        <end position="224"/>
    </location>
</feature>
<dbReference type="PANTHER" id="PTHR36927:SF3">
    <property type="entry name" value="GLUCANS BIOSYNTHESIS PROTEIN C"/>
    <property type="match status" value="1"/>
</dbReference>
<keyword evidence="3" id="KW-0812">Transmembrane</keyword>
<comment type="similarity">
    <text evidence="2">Belongs to the acyltransferase 3 family.</text>
</comment>
<dbReference type="PANTHER" id="PTHR36927">
    <property type="entry name" value="BLR4337 PROTEIN"/>
    <property type="match status" value="1"/>
</dbReference>
<feature type="transmembrane region" description="Helical" evidence="3">
    <location>
        <begin position="181"/>
        <end position="199"/>
    </location>
</feature>
<feature type="transmembrane region" description="Helical" evidence="3">
    <location>
        <begin position="263"/>
        <end position="284"/>
    </location>
</feature>
<evidence type="ECO:0000259" key="4">
    <source>
        <dbReference type="Pfam" id="PF01757"/>
    </source>
</evidence>
<dbReference type="Proteomes" id="UP001516662">
    <property type="component" value="Unassembled WGS sequence"/>
</dbReference>
<evidence type="ECO:0000256" key="3">
    <source>
        <dbReference type="SAM" id="Phobius"/>
    </source>
</evidence>
<feature type="transmembrane region" description="Helical" evidence="3">
    <location>
        <begin position="51"/>
        <end position="78"/>
    </location>
</feature>
<comment type="subcellular location">
    <subcellularLocation>
        <location evidence="1">Membrane</location>
    </subcellularLocation>
</comment>
<feature type="transmembrane region" description="Helical" evidence="3">
    <location>
        <begin position="231"/>
        <end position="251"/>
    </location>
</feature>
<evidence type="ECO:0000313" key="6">
    <source>
        <dbReference type="Proteomes" id="UP001516662"/>
    </source>
</evidence>
<organism evidence="5 6">
    <name type="scientific">Litchfieldia luteola</name>
    <dbReference type="NCBI Taxonomy" id="682179"/>
    <lineage>
        <taxon>Bacteria</taxon>
        <taxon>Bacillati</taxon>
        <taxon>Bacillota</taxon>
        <taxon>Bacilli</taxon>
        <taxon>Bacillales</taxon>
        <taxon>Bacillaceae</taxon>
        <taxon>Litchfieldia</taxon>
    </lineage>
</organism>
<feature type="transmembrane region" description="Helical" evidence="3">
    <location>
        <begin position="145"/>
        <end position="169"/>
    </location>
</feature>
<keyword evidence="3" id="KW-0472">Membrane</keyword>
<keyword evidence="5" id="KW-0012">Acyltransferase</keyword>
<dbReference type="Pfam" id="PF01757">
    <property type="entry name" value="Acyl_transf_3"/>
    <property type="match status" value="1"/>
</dbReference>
<keyword evidence="3" id="KW-1133">Transmembrane helix</keyword>
<keyword evidence="6" id="KW-1185">Reference proteome</keyword>
<dbReference type="InterPro" id="IPR002656">
    <property type="entry name" value="Acyl_transf_3_dom"/>
</dbReference>
<evidence type="ECO:0000256" key="2">
    <source>
        <dbReference type="ARBA" id="ARBA00007400"/>
    </source>
</evidence>
<comment type="caution">
    <text evidence="5">The sequence shown here is derived from an EMBL/GenBank/DDBJ whole genome shotgun (WGS) entry which is preliminary data.</text>
</comment>
<gene>
    <name evidence="5" type="ORF">IMZ08_05850</name>
</gene>